<dbReference type="AlphaFoldDB" id="A0A0A8YVD1"/>
<sequence>MYDYSEKWGHLYSTSYLWKLSRGLYKKQVVCKCNQAK</sequence>
<reference evidence="1" key="2">
    <citation type="journal article" date="2015" name="Data Brief">
        <title>Shoot transcriptome of the giant reed, Arundo donax.</title>
        <authorList>
            <person name="Barrero R.A."/>
            <person name="Guerrero F.D."/>
            <person name="Moolhuijzen P."/>
            <person name="Goolsby J.A."/>
            <person name="Tidwell J."/>
            <person name="Bellgard S.E."/>
            <person name="Bellgard M.I."/>
        </authorList>
    </citation>
    <scope>NUCLEOTIDE SEQUENCE</scope>
    <source>
        <tissue evidence="1">Shoot tissue taken approximately 20 cm above the soil surface</tissue>
    </source>
</reference>
<dbReference type="EMBL" id="GBRH01268512">
    <property type="protein sequence ID" value="JAD29383.1"/>
    <property type="molecule type" value="Transcribed_RNA"/>
</dbReference>
<evidence type="ECO:0000313" key="1">
    <source>
        <dbReference type="EMBL" id="JAD29383.1"/>
    </source>
</evidence>
<reference evidence="1" key="1">
    <citation type="submission" date="2014-09" db="EMBL/GenBank/DDBJ databases">
        <authorList>
            <person name="Magalhaes I.L.F."/>
            <person name="Oliveira U."/>
            <person name="Santos F.R."/>
            <person name="Vidigal T.H.D.A."/>
            <person name="Brescovit A.D."/>
            <person name="Santos A.J."/>
        </authorList>
    </citation>
    <scope>NUCLEOTIDE SEQUENCE</scope>
    <source>
        <tissue evidence="1">Shoot tissue taken approximately 20 cm above the soil surface</tissue>
    </source>
</reference>
<protein>
    <submittedName>
        <fullName evidence="1">Uncharacterized protein</fullName>
    </submittedName>
</protein>
<organism evidence="1">
    <name type="scientific">Arundo donax</name>
    <name type="common">Giant reed</name>
    <name type="synonym">Donax arundinaceus</name>
    <dbReference type="NCBI Taxonomy" id="35708"/>
    <lineage>
        <taxon>Eukaryota</taxon>
        <taxon>Viridiplantae</taxon>
        <taxon>Streptophyta</taxon>
        <taxon>Embryophyta</taxon>
        <taxon>Tracheophyta</taxon>
        <taxon>Spermatophyta</taxon>
        <taxon>Magnoliopsida</taxon>
        <taxon>Liliopsida</taxon>
        <taxon>Poales</taxon>
        <taxon>Poaceae</taxon>
        <taxon>PACMAD clade</taxon>
        <taxon>Arundinoideae</taxon>
        <taxon>Arundineae</taxon>
        <taxon>Arundo</taxon>
    </lineage>
</organism>
<proteinExistence type="predicted"/>
<accession>A0A0A8YVD1</accession>
<name>A0A0A8YVD1_ARUDO</name>